<reference evidence="5 6" key="1">
    <citation type="submission" date="2020-08" db="EMBL/GenBank/DDBJ databases">
        <title>Genomic Encyclopedia of Type Strains, Phase IV (KMG-IV): sequencing the most valuable type-strain genomes for metagenomic binning, comparative biology and taxonomic classification.</title>
        <authorList>
            <person name="Goeker M."/>
        </authorList>
    </citation>
    <scope>NUCLEOTIDE SEQUENCE [LARGE SCALE GENOMIC DNA]</scope>
    <source>
        <strain evidence="5 6">DSM 102983</strain>
    </source>
</reference>
<dbReference type="SUPFAM" id="SSF46689">
    <property type="entry name" value="Homeodomain-like"/>
    <property type="match status" value="1"/>
</dbReference>
<evidence type="ECO:0000256" key="1">
    <source>
        <dbReference type="ARBA" id="ARBA00023015"/>
    </source>
</evidence>
<dbReference type="Pfam" id="PF12833">
    <property type="entry name" value="HTH_18"/>
    <property type="match status" value="1"/>
</dbReference>
<dbReference type="PANTHER" id="PTHR43280:SF32">
    <property type="entry name" value="TRANSCRIPTIONAL REGULATORY PROTEIN"/>
    <property type="match status" value="1"/>
</dbReference>
<keyword evidence="2" id="KW-0238">DNA-binding</keyword>
<sequence>MTNIKYALHRPGNENAAGITDLKESIGHPLDPNCCTILLCTAGMATVSTNFQKRIMKKGDAVFIFTDIVFVTIEVSDTFSALYVSLSEEVMEEVFYKITPTSFWYFIYDHVILHLSENQSMLLHTWYQQTKWIIDECAPEYKLTLLRNNIHSLFMAIDSEAKEKNIGINDHYKRDQTWAILGKFASLLAEHCHQHREVSFYADKLCITPDYLYKLAYKGMEQSPKEIIEQMIIVEIKTYLSNTNLSIKSIAAEMNFEDPSYMCRFFRRHTGSSPTEYRNIYLK</sequence>
<name>A0ABR6KUH1_9BACT</name>
<dbReference type="Proteomes" id="UP000533637">
    <property type="component" value="Unassembled WGS sequence"/>
</dbReference>
<dbReference type="InterPro" id="IPR009057">
    <property type="entry name" value="Homeodomain-like_sf"/>
</dbReference>
<dbReference type="PROSITE" id="PS01124">
    <property type="entry name" value="HTH_ARAC_FAMILY_2"/>
    <property type="match status" value="1"/>
</dbReference>
<evidence type="ECO:0000256" key="3">
    <source>
        <dbReference type="ARBA" id="ARBA00023163"/>
    </source>
</evidence>
<dbReference type="SMART" id="SM00342">
    <property type="entry name" value="HTH_ARAC"/>
    <property type="match status" value="1"/>
</dbReference>
<keyword evidence="3" id="KW-0804">Transcription</keyword>
<evidence type="ECO:0000313" key="6">
    <source>
        <dbReference type="Proteomes" id="UP000533637"/>
    </source>
</evidence>
<comment type="caution">
    <text evidence="5">The sequence shown here is derived from an EMBL/GenBank/DDBJ whole genome shotgun (WGS) entry which is preliminary data.</text>
</comment>
<protein>
    <submittedName>
        <fullName evidence="5">AraC-like DNA-binding protein</fullName>
    </submittedName>
</protein>
<dbReference type="Gene3D" id="1.10.10.60">
    <property type="entry name" value="Homeodomain-like"/>
    <property type="match status" value="1"/>
</dbReference>
<evidence type="ECO:0000259" key="4">
    <source>
        <dbReference type="PROSITE" id="PS01124"/>
    </source>
</evidence>
<evidence type="ECO:0000313" key="5">
    <source>
        <dbReference type="EMBL" id="MBB4625132.1"/>
    </source>
</evidence>
<gene>
    <name evidence="5" type="ORF">GGQ57_005079</name>
</gene>
<dbReference type="RefSeq" id="WP_183672488.1">
    <property type="nucleotide sequence ID" value="NZ_BMPB01000021.1"/>
</dbReference>
<evidence type="ECO:0000256" key="2">
    <source>
        <dbReference type="ARBA" id="ARBA00023125"/>
    </source>
</evidence>
<feature type="domain" description="HTH araC/xylS-type" evidence="4">
    <location>
        <begin position="182"/>
        <end position="280"/>
    </location>
</feature>
<organism evidence="5 6">
    <name type="scientific">Parabacteroides faecis</name>
    <dbReference type="NCBI Taxonomy" id="1217282"/>
    <lineage>
        <taxon>Bacteria</taxon>
        <taxon>Pseudomonadati</taxon>
        <taxon>Bacteroidota</taxon>
        <taxon>Bacteroidia</taxon>
        <taxon>Bacteroidales</taxon>
        <taxon>Tannerellaceae</taxon>
        <taxon>Parabacteroides</taxon>
    </lineage>
</organism>
<proteinExistence type="predicted"/>
<keyword evidence="6" id="KW-1185">Reference proteome</keyword>
<dbReference type="InterPro" id="IPR018060">
    <property type="entry name" value="HTH_AraC"/>
</dbReference>
<dbReference type="PANTHER" id="PTHR43280">
    <property type="entry name" value="ARAC-FAMILY TRANSCRIPTIONAL REGULATOR"/>
    <property type="match status" value="1"/>
</dbReference>
<keyword evidence="1" id="KW-0805">Transcription regulation</keyword>
<dbReference type="EMBL" id="JACHOC010000014">
    <property type="protein sequence ID" value="MBB4625132.1"/>
    <property type="molecule type" value="Genomic_DNA"/>
</dbReference>
<accession>A0ABR6KUH1</accession>